<reference evidence="5 6" key="1">
    <citation type="submission" date="2019-10" db="EMBL/GenBank/DDBJ databases">
        <title>Epibacterium sp. nov., isolated from seawater.</title>
        <authorList>
            <person name="Zhang X."/>
            <person name="Li N."/>
        </authorList>
    </citation>
    <scope>NUCLEOTIDE SEQUENCE [LARGE SCALE GENOMIC DNA]</scope>
    <source>
        <strain evidence="5 6">SM1979</strain>
    </source>
</reference>
<dbReference type="PROSITE" id="PS01117">
    <property type="entry name" value="HTH_MARR_1"/>
    <property type="match status" value="1"/>
</dbReference>
<comment type="caution">
    <text evidence="5">The sequence shown here is derived from an EMBL/GenBank/DDBJ whole genome shotgun (WGS) entry which is preliminary data.</text>
</comment>
<sequence length="159" mass="17520">MASPHSEMYSLPSHLIRRLNQICVAQFATAMSDAKIDLTPVQYSVLWALEAFPGVDQASVAKQIGYDRATLGKVIDRLEAKSLIDRQVSQLDRRAREIYLTSEGKALLQKAHPVVSACQDKMLPGLSPQEREALVELLTRVTEAANAETTAPTFSPMKP</sequence>
<dbReference type="GO" id="GO:0003677">
    <property type="term" value="F:DNA binding"/>
    <property type="evidence" value="ECO:0007669"/>
    <property type="project" value="UniProtKB-KW"/>
</dbReference>
<evidence type="ECO:0000259" key="4">
    <source>
        <dbReference type="PROSITE" id="PS50995"/>
    </source>
</evidence>
<feature type="domain" description="HTH marR-type" evidence="4">
    <location>
        <begin position="5"/>
        <end position="143"/>
    </location>
</feature>
<organism evidence="5 6">
    <name type="scientific">Tritonibacter litoralis</name>
    <dbReference type="NCBI Taxonomy" id="2662264"/>
    <lineage>
        <taxon>Bacteria</taxon>
        <taxon>Pseudomonadati</taxon>
        <taxon>Pseudomonadota</taxon>
        <taxon>Alphaproteobacteria</taxon>
        <taxon>Rhodobacterales</taxon>
        <taxon>Paracoccaceae</taxon>
        <taxon>Tritonibacter</taxon>
    </lineage>
</organism>
<dbReference type="Pfam" id="PF12802">
    <property type="entry name" value="MarR_2"/>
    <property type="match status" value="1"/>
</dbReference>
<dbReference type="PANTHER" id="PTHR33164">
    <property type="entry name" value="TRANSCRIPTIONAL REGULATOR, MARR FAMILY"/>
    <property type="match status" value="1"/>
</dbReference>
<keyword evidence="3" id="KW-0804">Transcription</keyword>
<dbReference type="PANTHER" id="PTHR33164:SF95">
    <property type="entry name" value="TRANSCRIPTIONAL REGULATOR"/>
    <property type="match status" value="1"/>
</dbReference>
<dbReference type="SUPFAM" id="SSF46785">
    <property type="entry name" value="Winged helix' DNA-binding domain"/>
    <property type="match status" value="1"/>
</dbReference>
<evidence type="ECO:0000256" key="3">
    <source>
        <dbReference type="ARBA" id="ARBA00023163"/>
    </source>
</evidence>
<dbReference type="InterPro" id="IPR000835">
    <property type="entry name" value="HTH_MarR-typ"/>
</dbReference>
<gene>
    <name evidence="5" type="ORF">GFB49_16080</name>
</gene>
<dbReference type="PROSITE" id="PS50995">
    <property type="entry name" value="HTH_MARR_2"/>
    <property type="match status" value="1"/>
</dbReference>
<proteinExistence type="predicted"/>
<accession>A0A843YK06</accession>
<dbReference type="Proteomes" id="UP000444174">
    <property type="component" value="Unassembled WGS sequence"/>
</dbReference>
<dbReference type="GO" id="GO:0003700">
    <property type="term" value="F:DNA-binding transcription factor activity"/>
    <property type="evidence" value="ECO:0007669"/>
    <property type="project" value="InterPro"/>
</dbReference>
<keyword evidence="6" id="KW-1185">Reference proteome</keyword>
<dbReference type="InterPro" id="IPR036390">
    <property type="entry name" value="WH_DNA-bd_sf"/>
</dbReference>
<keyword evidence="2" id="KW-0238">DNA-binding</keyword>
<protein>
    <submittedName>
        <fullName evidence="5">MarR family transcriptional regulator</fullName>
    </submittedName>
</protein>
<dbReference type="AlphaFoldDB" id="A0A843YK06"/>
<evidence type="ECO:0000313" key="5">
    <source>
        <dbReference type="EMBL" id="MQQ09985.1"/>
    </source>
</evidence>
<dbReference type="InterPro" id="IPR039422">
    <property type="entry name" value="MarR/SlyA-like"/>
</dbReference>
<evidence type="ECO:0000256" key="2">
    <source>
        <dbReference type="ARBA" id="ARBA00023125"/>
    </source>
</evidence>
<dbReference type="GO" id="GO:0006950">
    <property type="term" value="P:response to stress"/>
    <property type="evidence" value="ECO:0007669"/>
    <property type="project" value="TreeGrafter"/>
</dbReference>
<evidence type="ECO:0000313" key="6">
    <source>
        <dbReference type="Proteomes" id="UP000444174"/>
    </source>
</evidence>
<dbReference type="InterPro" id="IPR036388">
    <property type="entry name" value="WH-like_DNA-bd_sf"/>
</dbReference>
<dbReference type="SMART" id="SM00347">
    <property type="entry name" value="HTH_MARR"/>
    <property type="match status" value="1"/>
</dbReference>
<keyword evidence="1" id="KW-0805">Transcription regulation</keyword>
<dbReference type="InterPro" id="IPR023187">
    <property type="entry name" value="Tscrpt_reg_MarR-type_CS"/>
</dbReference>
<dbReference type="RefSeq" id="WP_153216958.1">
    <property type="nucleotide sequence ID" value="NZ_WIBF01000011.1"/>
</dbReference>
<name>A0A843YK06_9RHOB</name>
<dbReference type="Gene3D" id="1.10.10.10">
    <property type="entry name" value="Winged helix-like DNA-binding domain superfamily/Winged helix DNA-binding domain"/>
    <property type="match status" value="1"/>
</dbReference>
<dbReference type="EMBL" id="WIBF01000011">
    <property type="protein sequence ID" value="MQQ09985.1"/>
    <property type="molecule type" value="Genomic_DNA"/>
</dbReference>
<evidence type="ECO:0000256" key="1">
    <source>
        <dbReference type="ARBA" id="ARBA00023015"/>
    </source>
</evidence>
<dbReference type="PRINTS" id="PR00598">
    <property type="entry name" value="HTHMARR"/>
</dbReference>